<dbReference type="PANTHER" id="PTHR11108">
    <property type="entry name" value="FERROCHELATASE"/>
    <property type="match status" value="1"/>
</dbReference>
<evidence type="ECO:0000313" key="10">
    <source>
        <dbReference type="Proteomes" id="UP000652354"/>
    </source>
</evidence>
<keyword evidence="4 7" id="KW-0456">Lyase</keyword>
<comment type="catalytic activity">
    <reaction evidence="6">
        <text>Fe-coproporphyrin III + 2 H(+) = coproporphyrin III + Fe(2+)</text>
        <dbReference type="Rhea" id="RHEA:49572"/>
        <dbReference type="ChEBI" id="CHEBI:15378"/>
        <dbReference type="ChEBI" id="CHEBI:29033"/>
        <dbReference type="ChEBI" id="CHEBI:68438"/>
        <dbReference type="ChEBI" id="CHEBI:131725"/>
        <dbReference type="EC" id="4.99.1.9"/>
    </reaction>
    <physiologicalReaction direction="right-to-left" evidence="6">
        <dbReference type="Rhea" id="RHEA:49574"/>
    </physiologicalReaction>
</comment>
<evidence type="ECO:0000256" key="1">
    <source>
        <dbReference type="ARBA" id="ARBA00004744"/>
    </source>
</evidence>
<dbReference type="Pfam" id="PF00762">
    <property type="entry name" value="Ferrochelatase"/>
    <property type="match status" value="1"/>
</dbReference>
<dbReference type="GO" id="GO:0005737">
    <property type="term" value="C:cytoplasm"/>
    <property type="evidence" value="ECO:0007669"/>
    <property type="project" value="UniProtKB-SubCell"/>
</dbReference>
<dbReference type="Proteomes" id="UP000652354">
    <property type="component" value="Unassembled WGS sequence"/>
</dbReference>
<dbReference type="GO" id="GO:0004325">
    <property type="term" value="F:ferrochelatase activity"/>
    <property type="evidence" value="ECO:0007669"/>
    <property type="project" value="UniProtKB-UniRule"/>
</dbReference>
<reference evidence="9" key="1">
    <citation type="submission" date="2021-01" db="EMBL/GenBank/DDBJ databases">
        <title>Whole genome shotgun sequence of Demequina activiva NBRC 110675.</title>
        <authorList>
            <person name="Komaki H."/>
            <person name="Tamura T."/>
        </authorList>
    </citation>
    <scope>NUCLEOTIDE SEQUENCE</scope>
    <source>
        <strain evidence="9">NBRC 110675</strain>
    </source>
</reference>
<keyword evidence="5 7" id="KW-0627">Porphyrin biosynthesis</keyword>
<dbReference type="AlphaFoldDB" id="A0A919Q2C8"/>
<protein>
    <recommendedName>
        <fullName evidence="7">Coproporphyrin III ferrochelatase</fullName>
        <ecNumber evidence="7">4.99.1.9</ecNumber>
    </recommendedName>
</protein>
<dbReference type="InterPro" id="IPR001015">
    <property type="entry name" value="Ferrochelatase"/>
</dbReference>
<evidence type="ECO:0000256" key="3">
    <source>
        <dbReference type="ARBA" id="ARBA00023133"/>
    </source>
</evidence>
<keyword evidence="10" id="KW-1185">Reference proteome</keyword>
<evidence type="ECO:0000256" key="7">
    <source>
        <dbReference type="HAMAP-Rule" id="MF_00323"/>
    </source>
</evidence>
<dbReference type="EC" id="4.99.1.9" evidence="7"/>
<evidence type="ECO:0000256" key="2">
    <source>
        <dbReference type="ARBA" id="ARBA00023004"/>
    </source>
</evidence>
<evidence type="ECO:0000256" key="5">
    <source>
        <dbReference type="ARBA" id="ARBA00023244"/>
    </source>
</evidence>
<proteinExistence type="inferred from homology"/>
<evidence type="ECO:0000256" key="8">
    <source>
        <dbReference type="RuleBase" id="RU004185"/>
    </source>
</evidence>
<dbReference type="GO" id="GO:0046872">
    <property type="term" value="F:metal ion binding"/>
    <property type="evidence" value="ECO:0007669"/>
    <property type="project" value="UniProtKB-KW"/>
</dbReference>
<feature type="binding site" evidence="7">
    <location>
        <position position="138"/>
    </location>
    <ligand>
        <name>Fe-coproporphyrin III</name>
        <dbReference type="ChEBI" id="CHEBI:68438"/>
    </ligand>
</feature>
<dbReference type="InterPro" id="IPR033659">
    <property type="entry name" value="Ferrochelatase_N"/>
</dbReference>
<dbReference type="InterPro" id="IPR033644">
    <property type="entry name" value="Ferrochelatase_C"/>
</dbReference>
<keyword evidence="3 7" id="KW-0350">Heme biosynthesis</keyword>
<keyword evidence="2 7" id="KW-0408">Iron</keyword>
<dbReference type="CDD" id="cd03411">
    <property type="entry name" value="Ferrochelatase_N"/>
    <property type="match status" value="1"/>
</dbReference>
<comment type="similarity">
    <text evidence="7 8">Belongs to the ferrochelatase family.</text>
</comment>
<organism evidence="9 10">
    <name type="scientific">Demequina activiva</name>
    <dbReference type="NCBI Taxonomy" id="1582364"/>
    <lineage>
        <taxon>Bacteria</taxon>
        <taxon>Bacillati</taxon>
        <taxon>Actinomycetota</taxon>
        <taxon>Actinomycetes</taxon>
        <taxon>Micrococcales</taxon>
        <taxon>Demequinaceae</taxon>
        <taxon>Demequina</taxon>
    </lineage>
</organism>
<keyword evidence="7" id="KW-0479">Metal-binding</keyword>
<feature type="binding site" evidence="7">
    <location>
        <position position="200"/>
    </location>
    <ligand>
        <name>Fe(2+)</name>
        <dbReference type="ChEBI" id="CHEBI:29033"/>
    </ligand>
</feature>
<comment type="pathway">
    <text evidence="1 7">Porphyrin-containing compound metabolism; protoheme biosynthesis.</text>
</comment>
<accession>A0A919Q2C8</accession>
<dbReference type="SUPFAM" id="SSF53800">
    <property type="entry name" value="Chelatase"/>
    <property type="match status" value="1"/>
</dbReference>
<sequence>MTETLPPLAAAQRTVPAKTYDCILLAGFGGPEGQDDVIPYLRNVTRGRGVPDERLEEVSHHYRHFGGVSPINQQNRDLQAALEAEIAKRGLDLPVYWGNRFWAPYFADALKALHEDGHRRVLVLVTTAFSSYSGCRAYREDLATALEEAGLTGELELDKVRQYFDHPGFVEPNVDAARAGLRSLVEQGKGERPYVMFATHSIPSAAADVSGPRETLPDGTPVATGGGEEWHQGGGWYAEQQRAVSALIMDRLADEFPDVPWSLVYQSRSGDPSVPWLEPDINLAIEALPADVTGLVVSPVGFVSDHMEVAWDLDNEALETAQERALTMVRVPTVGIDPAFVSGLIDLVEERHVAAEGDQPRDRVALTGLGPWQDVCPTDCCLGRAAKPTIASAG</sequence>
<dbReference type="GO" id="GO:0006783">
    <property type="term" value="P:heme biosynthetic process"/>
    <property type="evidence" value="ECO:0007669"/>
    <property type="project" value="UniProtKB-UniRule"/>
</dbReference>
<dbReference type="CDD" id="cd00419">
    <property type="entry name" value="Ferrochelatase_C"/>
    <property type="match status" value="1"/>
</dbReference>
<comment type="subcellular location">
    <subcellularLocation>
        <location evidence="7">Cytoplasm</location>
    </subcellularLocation>
</comment>
<dbReference type="Gene3D" id="3.40.50.1400">
    <property type="match status" value="2"/>
</dbReference>
<comment type="function">
    <text evidence="7">Involved in coproporphyrin-dependent heme b biosynthesis. Catalyzes the insertion of ferrous iron into coproporphyrin III to form Fe-coproporphyrin III.</text>
</comment>
<dbReference type="EMBL" id="BONR01000001">
    <property type="protein sequence ID" value="GIG53616.1"/>
    <property type="molecule type" value="Genomic_DNA"/>
</dbReference>
<evidence type="ECO:0000256" key="6">
    <source>
        <dbReference type="ARBA" id="ARBA00024536"/>
    </source>
</evidence>
<dbReference type="NCBIfam" id="NF000689">
    <property type="entry name" value="PRK00035.2-1"/>
    <property type="match status" value="1"/>
</dbReference>
<gene>
    <name evidence="9" type="primary">hemH</name>
    <name evidence="7" type="synonym">cpfC</name>
    <name evidence="9" type="ORF">Dac01nite_03680</name>
</gene>
<dbReference type="RefSeq" id="WP_239066453.1">
    <property type="nucleotide sequence ID" value="NZ_BONR01000001.1"/>
</dbReference>
<dbReference type="PANTHER" id="PTHR11108:SF1">
    <property type="entry name" value="FERROCHELATASE, MITOCHONDRIAL"/>
    <property type="match status" value="1"/>
</dbReference>
<name>A0A919Q2C8_9MICO</name>
<dbReference type="HAMAP" id="MF_00323">
    <property type="entry name" value="Ferrochelatase"/>
    <property type="match status" value="1"/>
</dbReference>
<comment type="caution">
    <text evidence="9">The sequence shown here is derived from an EMBL/GenBank/DDBJ whole genome shotgun (WGS) entry which is preliminary data.</text>
</comment>
<comment type="caution">
    <text evidence="7">Lacks conserved residue(s) required for the propagation of feature annotation.</text>
</comment>
<evidence type="ECO:0000256" key="4">
    <source>
        <dbReference type="ARBA" id="ARBA00023239"/>
    </source>
</evidence>
<keyword evidence="7" id="KW-0963">Cytoplasm</keyword>
<evidence type="ECO:0000313" key="9">
    <source>
        <dbReference type="EMBL" id="GIG53616.1"/>
    </source>
</evidence>
<feature type="binding site" evidence="7">
    <location>
        <position position="308"/>
    </location>
    <ligand>
        <name>Fe(2+)</name>
        <dbReference type="ChEBI" id="CHEBI:29033"/>
    </ligand>
</feature>
<feature type="binding site" evidence="7">
    <location>
        <position position="69"/>
    </location>
    <ligand>
        <name>Fe-coproporphyrin III</name>
        <dbReference type="ChEBI" id="CHEBI:68438"/>
    </ligand>
</feature>